<dbReference type="InterPro" id="IPR000524">
    <property type="entry name" value="Tscrpt_reg_HTH_GntR"/>
</dbReference>
<dbReference type="SMART" id="SM00345">
    <property type="entry name" value="HTH_GNTR"/>
    <property type="match status" value="1"/>
</dbReference>
<proteinExistence type="predicted"/>
<dbReference type="Proteomes" id="UP000749040">
    <property type="component" value="Unassembled WGS sequence"/>
</dbReference>
<dbReference type="SMART" id="SM00895">
    <property type="entry name" value="FCD"/>
    <property type="match status" value="1"/>
</dbReference>
<comment type="caution">
    <text evidence="6">The sequence shown here is derived from an EMBL/GenBank/DDBJ whole genome shotgun (WGS) entry which is preliminary data.</text>
</comment>
<dbReference type="PANTHER" id="PTHR43537">
    <property type="entry name" value="TRANSCRIPTIONAL REGULATOR, GNTR FAMILY"/>
    <property type="match status" value="1"/>
</dbReference>
<evidence type="ECO:0000256" key="2">
    <source>
        <dbReference type="ARBA" id="ARBA00023125"/>
    </source>
</evidence>
<dbReference type="SUPFAM" id="SSF46785">
    <property type="entry name" value="Winged helix' DNA-binding domain"/>
    <property type="match status" value="1"/>
</dbReference>
<reference evidence="6 7" key="1">
    <citation type="submission" date="2021-01" db="EMBL/GenBank/DDBJ databases">
        <title>Streptomyces acididurans sp. nov., isolated from a peat swamp forest soil.</title>
        <authorList>
            <person name="Chantavorakit T."/>
            <person name="Duangmal K."/>
        </authorList>
    </citation>
    <scope>NUCLEOTIDE SEQUENCE [LARGE SCALE GENOMIC DNA]</scope>
    <source>
        <strain evidence="6 7">KK5PA1</strain>
    </source>
</reference>
<dbReference type="InterPro" id="IPR036388">
    <property type="entry name" value="WH-like_DNA-bd_sf"/>
</dbReference>
<evidence type="ECO:0000256" key="3">
    <source>
        <dbReference type="ARBA" id="ARBA00023163"/>
    </source>
</evidence>
<organism evidence="6 7">
    <name type="scientific">Actinacidiphila acididurans</name>
    <dbReference type="NCBI Taxonomy" id="2784346"/>
    <lineage>
        <taxon>Bacteria</taxon>
        <taxon>Bacillati</taxon>
        <taxon>Actinomycetota</taxon>
        <taxon>Actinomycetes</taxon>
        <taxon>Kitasatosporales</taxon>
        <taxon>Streptomycetaceae</taxon>
        <taxon>Actinacidiphila</taxon>
    </lineage>
</organism>
<evidence type="ECO:0000256" key="1">
    <source>
        <dbReference type="ARBA" id="ARBA00023015"/>
    </source>
</evidence>
<keyword evidence="1" id="KW-0805">Transcription regulation</keyword>
<evidence type="ECO:0000256" key="4">
    <source>
        <dbReference type="SAM" id="MobiDB-lite"/>
    </source>
</evidence>
<feature type="domain" description="HTH gntR-type" evidence="5">
    <location>
        <begin position="34"/>
        <end position="102"/>
    </location>
</feature>
<name>A0ABS2THY4_9ACTN</name>
<dbReference type="PRINTS" id="PR00035">
    <property type="entry name" value="HTHGNTR"/>
</dbReference>
<sequence length="266" mass="28838">MQDTGRRTSYRGGNVGPVPAQRKPLAPVSPTPGRAARPTVQDRIVDLVIGTDLGPGDPLPAEPELMRALGVSRNSVREALKGLQALGIVDIRHGYGTYVGTAALRSMAPGLLFHSRLAVRRSNPQALRDIVEMRALMESGLIRRAAVELGPEDIARLHTELDALEADGDSGRAGHDRRFHELLYEPLGNALALQLIALFWDVYRTTEADMAKPRTDHAQVVRQHRQVLAALESHDPDAAAARIAEHFADVTARIDLWAGRSGTGQG</sequence>
<evidence type="ECO:0000313" key="6">
    <source>
        <dbReference type="EMBL" id="MBM9502960.1"/>
    </source>
</evidence>
<dbReference type="SUPFAM" id="SSF48008">
    <property type="entry name" value="GntR ligand-binding domain-like"/>
    <property type="match status" value="1"/>
</dbReference>
<dbReference type="InterPro" id="IPR008920">
    <property type="entry name" value="TF_FadR/GntR_C"/>
</dbReference>
<dbReference type="PANTHER" id="PTHR43537:SF5">
    <property type="entry name" value="UXU OPERON TRANSCRIPTIONAL REGULATOR"/>
    <property type="match status" value="1"/>
</dbReference>
<gene>
    <name evidence="6" type="ORF">ITX44_00075</name>
</gene>
<dbReference type="Pfam" id="PF00392">
    <property type="entry name" value="GntR"/>
    <property type="match status" value="1"/>
</dbReference>
<protein>
    <submittedName>
        <fullName evidence="6">FadR family transcriptional regulator</fullName>
    </submittedName>
</protein>
<dbReference type="CDD" id="cd07377">
    <property type="entry name" value="WHTH_GntR"/>
    <property type="match status" value="1"/>
</dbReference>
<accession>A0ABS2THY4</accession>
<dbReference type="Gene3D" id="1.10.10.10">
    <property type="entry name" value="Winged helix-like DNA-binding domain superfamily/Winged helix DNA-binding domain"/>
    <property type="match status" value="1"/>
</dbReference>
<dbReference type="InterPro" id="IPR036390">
    <property type="entry name" value="WH_DNA-bd_sf"/>
</dbReference>
<evidence type="ECO:0000313" key="7">
    <source>
        <dbReference type="Proteomes" id="UP000749040"/>
    </source>
</evidence>
<evidence type="ECO:0000259" key="5">
    <source>
        <dbReference type="PROSITE" id="PS50949"/>
    </source>
</evidence>
<dbReference type="InterPro" id="IPR011711">
    <property type="entry name" value="GntR_C"/>
</dbReference>
<keyword evidence="2" id="KW-0238">DNA-binding</keyword>
<dbReference type="Pfam" id="PF07729">
    <property type="entry name" value="FCD"/>
    <property type="match status" value="1"/>
</dbReference>
<dbReference type="Gene3D" id="1.20.120.530">
    <property type="entry name" value="GntR ligand-binding domain-like"/>
    <property type="match status" value="1"/>
</dbReference>
<dbReference type="EMBL" id="JADKYB010000001">
    <property type="protein sequence ID" value="MBM9502960.1"/>
    <property type="molecule type" value="Genomic_DNA"/>
</dbReference>
<keyword evidence="7" id="KW-1185">Reference proteome</keyword>
<keyword evidence="3" id="KW-0804">Transcription</keyword>
<feature type="region of interest" description="Disordered" evidence="4">
    <location>
        <begin position="1"/>
        <end position="39"/>
    </location>
</feature>
<dbReference type="PROSITE" id="PS50949">
    <property type="entry name" value="HTH_GNTR"/>
    <property type="match status" value="1"/>
</dbReference>